<dbReference type="EMBL" id="QXGF01000130">
    <property type="protein sequence ID" value="KAE8946137.1"/>
    <property type="molecule type" value="Genomic_DNA"/>
</dbReference>
<dbReference type="EMBL" id="QXGA01000148">
    <property type="protein sequence ID" value="KAE9151413.1"/>
    <property type="molecule type" value="Genomic_DNA"/>
</dbReference>
<reference evidence="11 12" key="1">
    <citation type="submission" date="2018-08" db="EMBL/GenBank/DDBJ databases">
        <title>Genomic investigation of the strawberry pathogen Phytophthora fragariae indicates pathogenicity is determined by transcriptional variation in three key races.</title>
        <authorList>
            <person name="Adams T.M."/>
            <person name="Armitage A.D."/>
            <person name="Sobczyk M.K."/>
            <person name="Bates H.J."/>
            <person name="Dunwell J.M."/>
            <person name="Nellist C.F."/>
            <person name="Harrison R.J."/>
        </authorList>
    </citation>
    <scope>NUCLEOTIDE SEQUENCE [LARGE SCALE GENOMIC DNA]</scope>
    <source>
        <strain evidence="10 13">A4</strain>
        <strain evidence="8 14">BC-1</strain>
        <strain evidence="9 18">BC-23</strain>
        <strain evidence="7 12">NOV-27</strain>
        <strain evidence="6 15">NOV-5</strain>
        <strain evidence="4 16">NOV-71</strain>
        <strain evidence="2 11">NOV-9</strain>
        <strain evidence="5 19">ONT-3</strain>
        <strain evidence="3 17">SCRP245</strain>
    </source>
</reference>
<dbReference type="EMBL" id="QXGB01000175">
    <property type="protein sequence ID" value="KAE9226378.1"/>
    <property type="molecule type" value="Genomic_DNA"/>
</dbReference>
<feature type="chain" id="PRO_5036166859" description="Secreted protein" evidence="1">
    <location>
        <begin position="26"/>
        <end position="85"/>
    </location>
</feature>
<dbReference type="EMBL" id="QXFX01000158">
    <property type="protein sequence ID" value="KAE9128441.1"/>
    <property type="molecule type" value="Genomic_DNA"/>
</dbReference>
<evidence type="ECO:0000313" key="18">
    <source>
        <dbReference type="Proteomes" id="UP000476176"/>
    </source>
</evidence>
<comment type="caution">
    <text evidence="7">The sequence shown here is derived from an EMBL/GenBank/DDBJ whole genome shotgun (WGS) entry which is preliminary data.</text>
</comment>
<evidence type="ECO:0000313" key="13">
    <source>
        <dbReference type="Proteomes" id="UP000437068"/>
    </source>
</evidence>
<accession>A0A6A3YYS0</accession>
<dbReference type="Proteomes" id="UP000460718">
    <property type="component" value="Unassembled WGS sequence"/>
</dbReference>
<dbReference type="EMBL" id="QXGD01000228">
    <property type="protein sequence ID" value="KAE9246923.1"/>
    <property type="molecule type" value="Genomic_DNA"/>
</dbReference>
<name>A0A6A3YYS0_9STRA</name>
<dbReference type="Proteomes" id="UP000440732">
    <property type="component" value="Unassembled WGS sequence"/>
</dbReference>
<protein>
    <recommendedName>
        <fullName evidence="20">Secreted protein</fullName>
    </recommendedName>
</protein>
<evidence type="ECO:0000256" key="1">
    <source>
        <dbReference type="SAM" id="SignalP"/>
    </source>
</evidence>
<dbReference type="Proteomes" id="UP000440367">
    <property type="component" value="Unassembled WGS sequence"/>
</dbReference>
<evidence type="ECO:0000313" key="16">
    <source>
        <dbReference type="Proteomes" id="UP000441208"/>
    </source>
</evidence>
<dbReference type="Proteomes" id="UP000476176">
    <property type="component" value="Unassembled WGS sequence"/>
</dbReference>
<evidence type="ECO:0000313" key="17">
    <source>
        <dbReference type="Proteomes" id="UP000460718"/>
    </source>
</evidence>
<gene>
    <name evidence="10" type="ORF">PF001_g3767</name>
    <name evidence="8" type="ORF">PF002_g6509</name>
    <name evidence="9" type="ORF">PF004_g3649</name>
    <name evidence="7" type="ORF">PF005_g5148</name>
    <name evidence="6" type="ORF">PF006_g4290</name>
    <name evidence="4" type="ORF">PF007_g5335</name>
    <name evidence="2" type="ORF">PF009_g4234</name>
    <name evidence="5" type="ORF">PF010_g4505</name>
    <name evidence="3" type="ORF">PF011_g4276</name>
</gene>
<evidence type="ECO:0000313" key="14">
    <source>
        <dbReference type="Proteomes" id="UP000440367"/>
    </source>
</evidence>
<dbReference type="Proteomes" id="UP000488956">
    <property type="component" value="Unassembled WGS sequence"/>
</dbReference>
<dbReference type="Proteomes" id="UP000433483">
    <property type="component" value="Unassembled WGS sequence"/>
</dbReference>
<evidence type="ECO:0008006" key="20">
    <source>
        <dbReference type="Google" id="ProtNLM"/>
    </source>
</evidence>
<evidence type="ECO:0000313" key="6">
    <source>
        <dbReference type="EMBL" id="KAE9151413.1"/>
    </source>
</evidence>
<dbReference type="Proteomes" id="UP000441208">
    <property type="component" value="Unassembled WGS sequence"/>
</dbReference>
<evidence type="ECO:0000313" key="3">
    <source>
        <dbReference type="EMBL" id="KAE9022828.1"/>
    </source>
</evidence>
<evidence type="ECO:0000313" key="12">
    <source>
        <dbReference type="Proteomes" id="UP000433483"/>
    </source>
</evidence>
<dbReference type="EMBL" id="QXGE01000121">
    <property type="protein sequence ID" value="KAE9323771.1"/>
    <property type="molecule type" value="Genomic_DNA"/>
</dbReference>
<evidence type="ECO:0000313" key="15">
    <source>
        <dbReference type="Proteomes" id="UP000440732"/>
    </source>
</evidence>
<sequence length="85" mass="9484">MLLSCSLKYFAWCCCSLYCIHCCWCRAVSCTIAPKDTLATLALSCCTMSNRRATVVTICEQFLKLRIINSSTKQKIGTVSNPCIF</sequence>
<feature type="signal peptide" evidence="1">
    <location>
        <begin position="1"/>
        <end position="25"/>
    </location>
</feature>
<dbReference type="EMBL" id="QXGC01000117">
    <property type="protein sequence ID" value="KAE9248905.1"/>
    <property type="molecule type" value="Genomic_DNA"/>
</dbReference>
<organism evidence="7 12">
    <name type="scientific">Phytophthora fragariae</name>
    <dbReference type="NCBI Taxonomy" id="53985"/>
    <lineage>
        <taxon>Eukaryota</taxon>
        <taxon>Sar</taxon>
        <taxon>Stramenopiles</taxon>
        <taxon>Oomycota</taxon>
        <taxon>Peronosporomycetes</taxon>
        <taxon>Peronosporales</taxon>
        <taxon>Peronosporaceae</taxon>
        <taxon>Phytophthora</taxon>
    </lineage>
</organism>
<evidence type="ECO:0000313" key="19">
    <source>
        <dbReference type="Proteomes" id="UP000488956"/>
    </source>
</evidence>
<evidence type="ECO:0000313" key="9">
    <source>
        <dbReference type="EMBL" id="KAE9248905.1"/>
    </source>
</evidence>
<evidence type="ECO:0000313" key="4">
    <source>
        <dbReference type="EMBL" id="KAE9128219.1"/>
    </source>
</evidence>
<evidence type="ECO:0000313" key="7">
    <source>
        <dbReference type="EMBL" id="KAE9226378.1"/>
    </source>
</evidence>
<keyword evidence="1" id="KW-0732">Signal</keyword>
<dbReference type="Proteomes" id="UP000437068">
    <property type="component" value="Unassembled WGS sequence"/>
</dbReference>
<dbReference type="AlphaFoldDB" id="A0A6A3YYS0"/>
<proteinExistence type="predicted"/>
<evidence type="ECO:0000313" key="2">
    <source>
        <dbReference type="EMBL" id="KAE8946137.1"/>
    </source>
</evidence>
<evidence type="ECO:0000313" key="8">
    <source>
        <dbReference type="EMBL" id="KAE9246923.1"/>
    </source>
</evidence>
<dbReference type="Proteomes" id="UP000429523">
    <property type="component" value="Unassembled WGS sequence"/>
</dbReference>
<keyword evidence="12" id="KW-1185">Reference proteome</keyword>
<evidence type="ECO:0000313" key="11">
    <source>
        <dbReference type="Proteomes" id="UP000429523"/>
    </source>
</evidence>
<dbReference type="EMBL" id="QXFZ01000185">
    <property type="protein sequence ID" value="KAE9128219.1"/>
    <property type="molecule type" value="Genomic_DNA"/>
</dbReference>
<evidence type="ECO:0000313" key="10">
    <source>
        <dbReference type="EMBL" id="KAE9323771.1"/>
    </source>
</evidence>
<dbReference type="EMBL" id="QXFW01000153">
    <property type="protein sequence ID" value="KAE9022828.1"/>
    <property type="molecule type" value="Genomic_DNA"/>
</dbReference>
<evidence type="ECO:0000313" key="5">
    <source>
        <dbReference type="EMBL" id="KAE9128441.1"/>
    </source>
</evidence>